<proteinExistence type="predicted"/>
<reference evidence="1" key="1">
    <citation type="submission" date="2019-11" db="EMBL/GenBank/DDBJ databases">
        <title>Nori genome reveals adaptations in red seaweeds to the harsh intertidal environment.</title>
        <authorList>
            <person name="Wang D."/>
            <person name="Mao Y."/>
        </authorList>
    </citation>
    <scope>NUCLEOTIDE SEQUENCE</scope>
    <source>
        <tissue evidence="1">Gametophyte</tissue>
    </source>
</reference>
<accession>A0ACC3BWX1</accession>
<sequence>MMGRYTRLTDEQRTAASVMALKRATNRAISEAVGAELETVAKVAERVHRTGSLAAPISYGRPPILGPRDRRRLLRLFLRHSDPELRRVVDLFNTGMPRPESVRTVMRFFLAAGVRVLRRRMKPRALFAGRKVTDPPAVPPATSGEYGWRKLAAAAQVAAARGKPAGQSATWLGDAARAAAKWEAIGRR</sequence>
<gene>
    <name evidence="1" type="ORF">I4F81_004932</name>
</gene>
<evidence type="ECO:0000313" key="2">
    <source>
        <dbReference type="Proteomes" id="UP000798662"/>
    </source>
</evidence>
<dbReference type="Proteomes" id="UP000798662">
    <property type="component" value="Chromosome 1"/>
</dbReference>
<evidence type="ECO:0000313" key="1">
    <source>
        <dbReference type="EMBL" id="KAK1862358.1"/>
    </source>
</evidence>
<organism evidence="1 2">
    <name type="scientific">Pyropia yezoensis</name>
    <name type="common">Susabi-nori</name>
    <name type="synonym">Porphyra yezoensis</name>
    <dbReference type="NCBI Taxonomy" id="2788"/>
    <lineage>
        <taxon>Eukaryota</taxon>
        <taxon>Rhodophyta</taxon>
        <taxon>Bangiophyceae</taxon>
        <taxon>Bangiales</taxon>
        <taxon>Bangiaceae</taxon>
        <taxon>Pyropia</taxon>
    </lineage>
</organism>
<comment type="caution">
    <text evidence="1">The sequence shown here is derived from an EMBL/GenBank/DDBJ whole genome shotgun (WGS) entry which is preliminary data.</text>
</comment>
<name>A0ACC3BWX1_PYRYE</name>
<dbReference type="EMBL" id="CM020618">
    <property type="protein sequence ID" value="KAK1862358.1"/>
    <property type="molecule type" value="Genomic_DNA"/>
</dbReference>
<keyword evidence="2" id="KW-1185">Reference proteome</keyword>
<protein>
    <submittedName>
        <fullName evidence="1">Uncharacterized protein</fullName>
    </submittedName>
</protein>